<evidence type="ECO:0000256" key="1">
    <source>
        <dbReference type="SAM" id="MobiDB-lite"/>
    </source>
</evidence>
<accession>A0A2D0QFN8</accession>
<dbReference type="RefSeq" id="XP_017316536.1">
    <property type="nucleotide sequence ID" value="XM_017461047.3"/>
</dbReference>
<gene>
    <name evidence="3 4" type="primary">LOC108260621</name>
</gene>
<dbReference type="GeneID" id="108260621"/>
<evidence type="ECO:0000313" key="4">
    <source>
        <dbReference type="RefSeq" id="XP_047008303.1"/>
    </source>
</evidence>
<dbReference type="RefSeq" id="XP_047008303.1">
    <property type="nucleotide sequence ID" value="XM_047152347.2"/>
</dbReference>
<dbReference type="Proteomes" id="UP000221080">
    <property type="component" value="Chromosome 29"/>
</dbReference>
<sequence length="210" mass="24605">MPHVNELNHSSQLKRSGFGRPPPRHGLQLLLWFSKECLYFDRNDKMVPHCNPDEGDFGFHLFENRYRNGFQLLPAINFPYYVVGNLNSDGADELPDYVTRSYTGYYDDSNKDRIIVSLKNGFFNEVYITEHVDDWNYDPENTYRINNKLIRFLNQKNKTNFLNEMGIQFTVNVAPEPPSPRRNTAHITINNNAKPESSRSRGFWDFCTIL</sequence>
<dbReference type="KEGG" id="ipu:108260621"/>
<name>A0A2D0QFN8_ICTPU</name>
<evidence type="ECO:0000313" key="2">
    <source>
        <dbReference type="Proteomes" id="UP000221080"/>
    </source>
</evidence>
<dbReference type="AlphaFoldDB" id="A0A2D0QFN8"/>
<reference evidence="3 4" key="2">
    <citation type="submission" date="2025-04" db="UniProtKB">
        <authorList>
            <consortium name="RefSeq"/>
        </authorList>
    </citation>
    <scope>IDENTIFICATION</scope>
    <source>
        <tissue evidence="3 4">Blood</tissue>
    </source>
</reference>
<reference evidence="2" key="1">
    <citation type="journal article" date="2016" name="Nat. Commun.">
        <title>The channel catfish genome sequence provides insights into the evolution of scale formation in teleosts.</title>
        <authorList>
            <person name="Liu Z."/>
            <person name="Liu S."/>
            <person name="Yao J."/>
            <person name="Bao L."/>
            <person name="Zhang J."/>
            <person name="Li Y."/>
            <person name="Jiang C."/>
            <person name="Sun L."/>
            <person name="Wang R."/>
            <person name="Zhang Y."/>
            <person name="Zhou T."/>
            <person name="Zeng Q."/>
            <person name="Fu Q."/>
            <person name="Gao S."/>
            <person name="Li N."/>
            <person name="Koren S."/>
            <person name="Jiang Y."/>
            <person name="Zimin A."/>
            <person name="Xu P."/>
            <person name="Phillippy A.M."/>
            <person name="Geng X."/>
            <person name="Song L."/>
            <person name="Sun F."/>
            <person name="Li C."/>
            <person name="Wang X."/>
            <person name="Chen A."/>
            <person name="Jin Y."/>
            <person name="Yuan Z."/>
            <person name="Yang Y."/>
            <person name="Tan S."/>
            <person name="Peatman E."/>
            <person name="Lu J."/>
            <person name="Qin Z."/>
            <person name="Dunham R."/>
            <person name="Li Z."/>
            <person name="Sonstegard T."/>
            <person name="Feng J."/>
            <person name="Danzmann R.G."/>
            <person name="Schroeder S."/>
            <person name="Scheffler B."/>
            <person name="Duke M.V."/>
            <person name="Ballard L."/>
            <person name="Kucuktas H."/>
            <person name="Kaltenboeck L."/>
            <person name="Liu H."/>
            <person name="Armbruster J."/>
            <person name="Xie Y."/>
            <person name="Kirby M.L."/>
            <person name="Tian Y."/>
            <person name="Flanagan M.E."/>
            <person name="Mu W."/>
            <person name="Waldbieser G.C."/>
        </authorList>
    </citation>
    <scope>NUCLEOTIDE SEQUENCE [LARGE SCALE GENOMIC DNA]</scope>
    <source>
        <strain evidence="2">SDA103</strain>
    </source>
</reference>
<proteinExistence type="predicted"/>
<organism evidence="2 3">
    <name type="scientific">Ictalurus punctatus</name>
    <name type="common">Channel catfish</name>
    <name type="synonym">Silurus punctatus</name>
    <dbReference type="NCBI Taxonomy" id="7998"/>
    <lineage>
        <taxon>Eukaryota</taxon>
        <taxon>Metazoa</taxon>
        <taxon>Chordata</taxon>
        <taxon>Craniata</taxon>
        <taxon>Vertebrata</taxon>
        <taxon>Euteleostomi</taxon>
        <taxon>Actinopterygii</taxon>
        <taxon>Neopterygii</taxon>
        <taxon>Teleostei</taxon>
        <taxon>Ostariophysi</taxon>
        <taxon>Siluriformes</taxon>
        <taxon>Ictaluridae</taxon>
        <taxon>Ictalurus</taxon>
    </lineage>
</organism>
<evidence type="ECO:0000313" key="3">
    <source>
        <dbReference type="RefSeq" id="XP_017316536.1"/>
    </source>
</evidence>
<dbReference type="PANTHER" id="PTHR38706">
    <property type="entry name" value="SI:CH211-198C19.1-RELATED"/>
    <property type="match status" value="1"/>
</dbReference>
<dbReference type="OrthoDB" id="8961033at2759"/>
<dbReference type="STRING" id="7998.ENSIPUP00000026236"/>
<feature type="region of interest" description="Disordered" evidence="1">
    <location>
        <begin position="1"/>
        <end position="20"/>
    </location>
</feature>
<dbReference type="PANTHER" id="PTHR38706:SF2">
    <property type="match status" value="1"/>
</dbReference>
<protein>
    <submittedName>
        <fullName evidence="3 4">Uncharacterized protein LOC108260621</fullName>
    </submittedName>
</protein>
<keyword evidence="2" id="KW-1185">Reference proteome</keyword>